<dbReference type="EMBL" id="CP010519">
    <property type="protein sequence ID" value="AJE84115.1"/>
    <property type="molecule type" value="Genomic_DNA"/>
</dbReference>
<proteinExistence type="predicted"/>
<accession>A0A0B5EY05</accession>
<organism evidence="1 2">
    <name type="scientific">Streptomyces albus (strain ATCC 21838 / DSM 41398 / FERM P-419 / JCM 4703 / NBRC 107858)</name>
    <dbReference type="NCBI Taxonomy" id="1081613"/>
    <lineage>
        <taxon>Bacteria</taxon>
        <taxon>Bacillati</taxon>
        <taxon>Actinomycetota</taxon>
        <taxon>Actinomycetes</taxon>
        <taxon>Kitasatosporales</taxon>
        <taxon>Streptomycetaceae</taxon>
        <taxon>Streptomyces</taxon>
    </lineage>
</organism>
<name>A0A0B5EY05_STRA4</name>
<evidence type="ECO:0000313" key="2">
    <source>
        <dbReference type="Proteomes" id="UP000031523"/>
    </source>
</evidence>
<dbReference type="Proteomes" id="UP000031523">
    <property type="component" value="Chromosome"/>
</dbReference>
<evidence type="ECO:0000313" key="1">
    <source>
        <dbReference type="EMBL" id="AJE84115.1"/>
    </source>
</evidence>
<protein>
    <submittedName>
        <fullName evidence="1">Uncharacterized protein</fullName>
    </submittedName>
</protein>
<sequence>MRRPPASDPVPYRRGCAALVRAGCLATRPILRVGGLARERALEAAAPGSSP</sequence>
<dbReference type="KEGG" id="sals:SLNWT_3739"/>
<reference evidence="1 2" key="1">
    <citation type="submission" date="2015-01" db="EMBL/GenBank/DDBJ databases">
        <title>Enhanced salinomycin production by adjusting the supply of polyketide extender units in Streptomyce albus DSM 41398.</title>
        <authorList>
            <person name="Lu C."/>
        </authorList>
    </citation>
    <scope>NUCLEOTIDE SEQUENCE [LARGE SCALE GENOMIC DNA]</scope>
    <source>
        <strain evidence="2">ATCC 21838 / DSM 41398 / FERM P-419 / JCM 4703 / NBRC 107858</strain>
    </source>
</reference>
<gene>
    <name evidence="1" type="ORF">SLNWT_3739</name>
</gene>
<dbReference type="AlphaFoldDB" id="A0A0B5EY05"/>
<keyword evidence="2" id="KW-1185">Reference proteome</keyword>